<dbReference type="InParanoid" id="L2GMJ7"/>
<reference evidence="3" key="1">
    <citation type="submission" date="2011-05" db="EMBL/GenBank/DDBJ databases">
        <title>The genome sequence of Vittaforma corneae strain ATCC 50505.</title>
        <authorList>
            <consortium name="The Broad Institute Genome Sequencing Platform"/>
            <person name="Cuomo C."/>
            <person name="Didier E."/>
            <person name="Bowers L."/>
            <person name="Young S.K."/>
            <person name="Zeng Q."/>
            <person name="Gargeya S."/>
            <person name="Fitzgerald M."/>
            <person name="Haas B."/>
            <person name="Abouelleil A."/>
            <person name="Alvarado L."/>
            <person name="Arachchi H.M."/>
            <person name="Berlin A."/>
            <person name="Chapman S.B."/>
            <person name="Gearin G."/>
            <person name="Goldberg J."/>
            <person name="Griggs A."/>
            <person name="Gujja S."/>
            <person name="Hansen M."/>
            <person name="Heiman D."/>
            <person name="Howarth C."/>
            <person name="Larimer J."/>
            <person name="Lui A."/>
            <person name="MacDonald P.J.P."/>
            <person name="McCowen C."/>
            <person name="Montmayeur A."/>
            <person name="Murphy C."/>
            <person name="Neiman D."/>
            <person name="Pearson M."/>
            <person name="Priest M."/>
            <person name="Roberts A."/>
            <person name="Saif S."/>
            <person name="Shea T."/>
            <person name="Sisk P."/>
            <person name="Stolte C."/>
            <person name="Sykes S."/>
            <person name="Wortman J."/>
            <person name="Nusbaum C."/>
            <person name="Birren B."/>
        </authorList>
    </citation>
    <scope>NUCLEOTIDE SEQUENCE [LARGE SCALE GENOMIC DNA]</scope>
    <source>
        <strain evidence="3">ATCC 50505</strain>
    </source>
</reference>
<protein>
    <recommendedName>
        <fullName evidence="4">Glutaredoxin domain-containing protein</fullName>
    </recommendedName>
</protein>
<dbReference type="SUPFAM" id="SSF52833">
    <property type="entry name" value="Thioredoxin-like"/>
    <property type="match status" value="1"/>
</dbReference>
<dbReference type="HOGENOM" id="CLU_2028509_0_0_1"/>
<dbReference type="Proteomes" id="UP000011082">
    <property type="component" value="Unassembled WGS sequence"/>
</dbReference>
<dbReference type="InterPro" id="IPR036249">
    <property type="entry name" value="Thioredoxin-like_sf"/>
</dbReference>
<proteinExistence type="predicted"/>
<organism evidence="2 3">
    <name type="scientific">Vittaforma corneae (strain ATCC 50505)</name>
    <name type="common">Microsporidian parasite</name>
    <name type="synonym">Nosema corneum</name>
    <dbReference type="NCBI Taxonomy" id="993615"/>
    <lineage>
        <taxon>Eukaryota</taxon>
        <taxon>Fungi</taxon>
        <taxon>Fungi incertae sedis</taxon>
        <taxon>Microsporidia</taxon>
        <taxon>Nosematidae</taxon>
        <taxon>Vittaforma</taxon>
    </lineage>
</organism>
<name>L2GMJ7_VITCO</name>
<dbReference type="GeneID" id="19881622"/>
<evidence type="ECO:0008006" key="4">
    <source>
        <dbReference type="Google" id="ProtNLM"/>
    </source>
</evidence>
<feature type="signal peptide" evidence="1">
    <location>
        <begin position="1"/>
        <end position="17"/>
    </location>
</feature>
<dbReference type="Gene3D" id="3.40.30.10">
    <property type="entry name" value="Glutaredoxin"/>
    <property type="match status" value="1"/>
</dbReference>
<accession>L2GMJ7</accession>
<dbReference type="EMBL" id="JH370135">
    <property type="protein sequence ID" value="ELA42061.1"/>
    <property type="molecule type" value="Genomic_DNA"/>
</dbReference>
<evidence type="ECO:0000256" key="1">
    <source>
        <dbReference type="SAM" id="SignalP"/>
    </source>
</evidence>
<sequence length="122" mass="14257">MLLHIFLISILCFQGNGKYDPKIDILIHKDCKYSQALKTLLDWSGTEYGILDMDKNMDLVNQDKHIPKVFINGKLIGGYRDSLNMWQYVYRKLPLELDFSRLYNPEYVISKYSKSGESEIAK</sequence>
<keyword evidence="3" id="KW-1185">Reference proteome</keyword>
<dbReference type="AlphaFoldDB" id="L2GMJ7"/>
<evidence type="ECO:0000313" key="3">
    <source>
        <dbReference type="Proteomes" id="UP000011082"/>
    </source>
</evidence>
<keyword evidence="1" id="KW-0732">Signal</keyword>
<dbReference type="RefSeq" id="XP_007604357.1">
    <property type="nucleotide sequence ID" value="XM_007604295.1"/>
</dbReference>
<evidence type="ECO:0000313" key="2">
    <source>
        <dbReference type="EMBL" id="ELA42061.1"/>
    </source>
</evidence>
<dbReference type="OrthoDB" id="418495at2759"/>
<dbReference type="VEuPathDB" id="MicrosporidiaDB:VICG_00910"/>
<feature type="chain" id="PRO_5003959837" description="Glutaredoxin domain-containing protein" evidence="1">
    <location>
        <begin position="18"/>
        <end position="122"/>
    </location>
</feature>
<gene>
    <name evidence="2" type="ORF">VICG_00910</name>
</gene>